<gene>
    <name evidence="3" type="ORF">NCTC13093_01319</name>
</gene>
<feature type="region of interest" description="Disordered" evidence="1">
    <location>
        <begin position="503"/>
        <end position="525"/>
    </location>
</feature>
<dbReference type="PANTHER" id="PTHR37533">
    <property type="entry name" value="FLAGELLAR HOOK-LENGTH CONTROL PROTEIN"/>
    <property type="match status" value="1"/>
</dbReference>
<evidence type="ECO:0000259" key="2">
    <source>
        <dbReference type="Pfam" id="PF02120"/>
    </source>
</evidence>
<evidence type="ECO:0000313" key="3">
    <source>
        <dbReference type="EMBL" id="SPT69928.1"/>
    </source>
</evidence>
<reference evidence="3 4" key="1">
    <citation type="submission" date="2018-06" db="EMBL/GenBank/DDBJ databases">
        <authorList>
            <consortium name="Pathogen Informatics"/>
            <person name="Doyle S."/>
        </authorList>
    </citation>
    <scope>NUCLEOTIDE SEQUENCE [LARGE SCALE GENOMIC DNA]</scope>
    <source>
        <strain evidence="3 4">NCTC13093</strain>
    </source>
</reference>
<keyword evidence="3" id="KW-0282">Flagellum</keyword>
<accession>A0A2X0VKD5</accession>
<dbReference type="Pfam" id="PF02120">
    <property type="entry name" value="Flg_hook"/>
    <property type="match status" value="1"/>
</dbReference>
<feature type="compositionally biased region" description="Low complexity" evidence="1">
    <location>
        <begin position="515"/>
        <end position="525"/>
    </location>
</feature>
<evidence type="ECO:0000256" key="1">
    <source>
        <dbReference type="SAM" id="MobiDB-lite"/>
    </source>
</evidence>
<proteinExistence type="predicted"/>
<feature type="compositionally biased region" description="Basic and acidic residues" evidence="1">
    <location>
        <begin position="76"/>
        <end position="123"/>
    </location>
</feature>
<dbReference type="PANTHER" id="PTHR37533:SF2">
    <property type="entry name" value="FLAGELLAR HOOK-LENGTH CONTROL PROTEIN"/>
    <property type="match status" value="1"/>
</dbReference>
<sequence>MQVSYANDVRDNSSVATYGKFEQKESSRGKGDLFSSILQGMNASAMAFNDKTSSFVGNISSNSINALKQSVSKSQMLKDRPVNRGNDFTKVDRNDGKVQATDKDNNKVSDLDKTQESSQNREDMSDTAIALATLTAGALGQLKDNVAAEQQNAQNGGCVFTKESQATAGAAVLNTDGTEQGEMVADKTVNAFAEIPSDDSETAEIDADLIDRLVKTKDTAKTDSSFVKRETVKAIDEMAKTANVSKISLEDIKGASAHIKASDTAFSDDLTLIEKSMAQTLGLDKMYSKSFQENAMKDRIHTTLGSVASNNPTSQSVIISQALNTLKMSVLKSQSTLSERFSNVSLESANTLVTSALKTSAFNMQNGSANSQSGEGSSFFNSFAQSGLVKNGIESNQLQKGKETFSSMHLGDNAKANAEEIASKVMAMAARNMKQMVIDLNPQNLGKMQIRIALNESQEAGMVSMSATSAQTRELLEGSIGRLRDILMQSGIATDTSVHELADNAGSSSDGAFAQDQGSGQQRDQGFDFIFGNAEEENAETESEQVAMSNALNDGRLHLFA</sequence>
<evidence type="ECO:0000313" key="4">
    <source>
        <dbReference type="Proteomes" id="UP000250086"/>
    </source>
</evidence>
<keyword evidence="3" id="KW-0966">Cell projection</keyword>
<dbReference type="Proteomes" id="UP000250086">
    <property type="component" value="Unassembled WGS sequence"/>
</dbReference>
<name>A0A2X0VKD5_9GAMM</name>
<protein>
    <submittedName>
        <fullName evidence="3">Flagellar hook-length control protein FliK</fullName>
    </submittedName>
</protein>
<dbReference type="InterPro" id="IPR038610">
    <property type="entry name" value="FliK-like_C_sf"/>
</dbReference>
<dbReference type="EMBL" id="UAPV01000001">
    <property type="protein sequence ID" value="SPT69928.1"/>
    <property type="molecule type" value="Genomic_DNA"/>
</dbReference>
<keyword evidence="4" id="KW-1185">Reference proteome</keyword>
<keyword evidence="3" id="KW-0969">Cilium</keyword>
<dbReference type="RefSeq" id="WP_113744050.1">
    <property type="nucleotide sequence ID" value="NZ_UAPV01000001.1"/>
</dbReference>
<feature type="domain" description="Flagellar hook-length control protein-like C-terminal" evidence="2">
    <location>
        <begin position="424"/>
        <end position="498"/>
    </location>
</feature>
<dbReference type="AlphaFoldDB" id="A0A2X0VKD5"/>
<organism evidence="3 4">
    <name type="scientific">Anaerobiospirillum thomasii</name>
    <dbReference type="NCBI Taxonomy" id="179995"/>
    <lineage>
        <taxon>Bacteria</taxon>
        <taxon>Pseudomonadati</taxon>
        <taxon>Pseudomonadota</taxon>
        <taxon>Gammaproteobacteria</taxon>
        <taxon>Aeromonadales</taxon>
        <taxon>Succinivibrionaceae</taxon>
        <taxon>Anaerobiospirillum</taxon>
    </lineage>
</organism>
<dbReference type="InterPro" id="IPR052563">
    <property type="entry name" value="FliK"/>
</dbReference>
<dbReference type="Gene3D" id="3.30.750.140">
    <property type="match status" value="1"/>
</dbReference>
<feature type="region of interest" description="Disordered" evidence="1">
    <location>
        <begin position="72"/>
        <end position="123"/>
    </location>
</feature>
<dbReference type="InterPro" id="IPR021136">
    <property type="entry name" value="Flagellar_hook_control-like_C"/>
</dbReference>
<dbReference type="CDD" id="cd17470">
    <property type="entry name" value="T3SS_Flik_C"/>
    <property type="match status" value="1"/>
</dbReference>